<dbReference type="Pfam" id="PF00753">
    <property type="entry name" value="Lactamase_B"/>
    <property type="match status" value="1"/>
</dbReference>
<dbReference type="EMBL" id="FMZX01000015">
    <property type="protein sequence ID" value="SDD94788.1"/>
    <property type="molecule type" value="Genomic_DNA"/>
</dbReference>
<organism evidence="2 3">
    <name type="scientific">Belnapia rosea</name>
    <dbReference type="NCBI Taxonomy" id="938405"/>
    <lineage>
        <taxon>Bacteria</taxon>
        <taxon>Pseudomonadati</taxon>
        <taxon>Pseudomonadota</taxon>
        <taxon>Alphaproteobacteria</taxon>
        <taxon>Acetobacterales</taxon>
        <taxon>Roseomonadaceae</taxon>
        <taxon>Belnapia</taxon>
    </lineage>
</organism>
<dbReference type="SUPFAM" id="SSF56281">
    <property type="entry name" value="Metallo-hydrolase/oxidoreductase"/>
    <property type="match status" value="1"/>
</dbReference>
<dbReference type="InterPro" id="IPR001279">
    <property type="entry name" value="Metallo-B-lactamas"/>
</dbReference>
<dbReference type="InterPro" id="IPR006130">
    <property type="entry name" value="Asp/Orn_carbamoylTrfase"/>
</dbReference>
<dbReference type="GO" id="GO:0016597">
    <property type="term" value="F:amino acid binding"/>
    <property type="evidence" value="ECO:0007669"/>
    <property type="project" value="InterPro"/>
</dbReference>
<accession>A0A1G6YWS4</accession>
<dbReference type="PROSITE" id="PS00097">
    <property type="entry name" value="CARBAMOYLTRANSFERASE"/>
    <property type="match status" value="1"/>
</dbReference>
<evidence type="ECO:0000313" key="2">
    <source>
        <dbReference type="EMBL" id="SDD94788.1"/>
    </source>
</evidence>
<evidence type="ECO:0000259" key="1">
    <source>
        <dbReference type="Pfam" id="PF00753"/>
    </source>
</evidence>
<keyword evidence="3" id="KW-1185">Reference proteome</keyword>
<dbReference type="AlphaFoldDB" id="A0A1G6YWS4"/>
<protein>
    <submittedName>
        <fullName evidence="2">Metallo-beta-lactamase superfamily protein</fullName>
    </submittedName>
</protein>
<feature type="domain" description="Metallo-beta-lactamase" evidence="1">
    <location>
        <begin position="77"/>
        <end position="354"/>
    </location>
</feature>
<dbReference type="InterPro" id="IPR052159">
    <property type="entry name" value="Competence_DNA_uptake"/>
</dbReference>
<gene>
    <name evidence="2" type="ORF">SAMN04487779_101536</name>
</gene>
<proteinExistence type="predicted"/>
<dbReference type="RefSeq" id="WP_090664420.1">
    <property type="nucleotide sequence ID" value="NZ_FMZX01000015.1"/>
</dbReference>
<dbReference type="Proteomes" id="UP000198925">
    <property type="component" value="Unassembled WGS sequence"/>
</dbReference>
<dbReference type="GO" id="GO:0016743">
    <property type="term" value="F:carboxyl- or carbamoyltransferase activity"/>
    <property type="evidence" value="ECO:0007669"/>
    <property type="project" value="InterPro"/>
</dbReference>
<dbReference type="InterPro" id="IPR036866">
    <property type="entry name" value="RibonucZ/Hydroxyglut_hydro"/>
</dbReference>
<evidence type="ECO:0000313" key="3">
    <source>
        <dbReference type="Proteomes" id="UP000198925"/>
    </source>
</evidence>
<dbReference type="PANTHER" id="PTHR30619:SF1">
    <property type="entry name" value="RECOMBINATION PROTEIN 2"/>
    <property type="match status" value="1"/>
</dbReference>
<reference evidence="2 3" key="1">
    <citation type="submission" date="2016-10" db="EMBL/GenBank/DDBJ databases">
        <authorList>
            <person name="de Groot N.N."/>
        </authorList>
    </citation>
    <scope>NUCLEOTIDE SEQUENCE [LARGE SCALE GENOMIC DNA]</scope>
    <source>
        <strain evidence="2 3">CPCC 100156</strain>
    </source>
</reference>
<dbReference type="Gene3D" id="3.60.15.10">
    <property type="entry name" value="Ribonuclease Z/Hydroxyacylglutathione hydrolase-like"/>
    <property type="match status" value="1"/>
</dbReference>
<name>A0A1G6YWS4_9PROT</name>
<sequence>MFDPRFDAFVGVHSARLFAESSGRTTAGFLLWGDGVRLTGQARNGRVPVRSRGRSGWVEESALNGGKSLLEVYFIDVGQGDGVLIKTPDFRHIMIDGGHPRQMQNTGKSAADFVDWKFFEDYGSDRIELDAMIASHNDLDHYGGLADLLDAAQEAELDAKSINVEAFYHAGISWWVDPDTGRRTLGETIKEDGDTYYVQLLEDRRSAMAALDPDGRHRLQGTWGDFIEKVAISARQKTGRPTPIARLSHLSKHLPGFAPRGDGPAIAVLGPIESNLRGRPGLPRLGAESRTANGNSILLRLDYGRARILLTGDLNKDSQRLLLKAYAGRRLEFQCDVAKACHHGSEDVSFAFLQAMAASATVISSGDAEGHDHPRPQIVAASGAAGHLTVDGDEIITPLVYSTELARSVSLGRPGALEIDRGLVDENGPMRIETADLHKVVVEFTETKPGDLRPRTKRKRLSQAHVVAGLVYGLVNVRTDGDTILTATMNENDGSWSEKSFPSRF</sequence>
<dbReference type="GO" id="GO:0006520">
    <property type="term" value="P:amino acid metabolic process"/>
    <property type="evidence" value="ECO:0007669"/>
    <property type="project" value="InterPro"/>
</dbReference>
<dbReference type="PANTHER" id="PTHR30619">
    <property type="entry name" value="DNA INTERNALIZATION/COMPETENCE PROTEIN COMEC/REC2"/>
    <property type="match status" value="1"/>
</dbReference>